<dbReference type="InterPro" id="IPR050179">
    <property type="entry name" value="Trans_hexapeptide_repeat"/>
</dbReference>
<evidence type="ECO:0000256" key="1">
    <source>
        <dbReference type="ARBA" id="ARBA00007274"/>
    </source>
</evidence>
<gene>
    <name evidence="3" type="ORF">P3W85_11050</name>
</gene>
<name>A0ABT6ALI5_9BURK</name>
<protein>
    <submittedName>
        <fullName evidence="3">Acetyltransferase</fullName>
    </submittedName>
</protein>
<feature type="domain" description="PglD N-terminal" evidence="2">
    <location>
        <begin position="4"/>
        <end position="81"/>
    </location>
</feature>
<dbReference type="Gene3D" id="3.40.50.20">
    <property type="match status" value="1"/>
</dbReference>
<dbReference type="Proteomes" id="UP001216674">
    <property type="component" value="Unassembled WGS sequence"/>
</dbReference>
<evidence type="ECO:0000313" key="4">
    <source>
        <dbReference type="Proteomes" id="UP001216674"/>
    </source>
</evidence>
<comment type="similarity">
    <text evidence="1">Belongs to the transferase hexapeptide repeat family.</text>
</comment>
<dbReference type="EMBL" id="JARJLM010000187">
    <property type="protein sequence ID" value="MDF3833482.1"/>
    <property type="molecule type" value="Genomic_DNA"/>
</dbReference>
<dbReference type="RefSeq" id="WP_276264816.1">
    <property type="nucleotide sequence ID" value="NZ_JARJLM010000187.1"/>
</dbReference>
<dbReference type="InterPro" id="IPR020019">
    <property type="entry name" value="AcTrfase_PglD-like"/>
</dbReference>
<sequence>MKLIGIYGASGFGREVMPLARAQLATAGAGSFELVFVDDGENPLISNGHRVLSYSQFLAEPAVDKQLSFAIGASQVREKLVLRAERDCVDCIDIFAFNAVVLDDVTIGPGAVICPFVTLTSNIRIGKHFHANIYSYVAHDCVVGDYVTFAPGVKCNGNVLIEDHAYIGTGAVLKQGKPGAPLVIGRGAIVGMGAVVTRDVPPGVTVVGNPARPFVK</sequence>
<dbReference type="Pfam" id="PF17836">
    <property type="entry name" value="PglD_N"/>
    <property type="match status" value="1"/>
</dbReference>
<reference evidence="3 4" key="1">
    <citation type="submission" date="2023-03" db="EMBL/GenBank/DDBJ databases">
        <title>Draft assemblies of triclosan tolerant bacteria isolated from returned activated sludge.</title>
        <authorList>
            <person name="Van Hamelsveld S."/>
        </authorList>
    </citation>
    <scope>NUCLEOTIDE SEQUENCE [LARGE SCALE GENOMIC DNA]</scope>
    <source>
        <strain evidence="3 4">GW210010_S58</strain>
    </source>
</reference>
<dbReference type="PANTHER" id="PTHR43300">
    <property type="entry name" value="ACETYLTRANSFERASE"/>
    <property type="match status" value="1"/>
</dbReference>
<dbReference type="Gene3D" id="2.160.10.10">
    <property type="entry name" value="Hexapeptide repeat proteins"/>
    <property type="match status" value="1"/>
</dbReference>
<evidence type="ECO:0000259" key="2">
    <source>
        <dbReference type="Pfam" id="PF17836"/>
    </source>
</evidence>
<dbReference type="InterPro" id="IPR011004">
    <property type="entry name" value="Trimer_LpxA-like_sf"/>
</dbReference>
<dbReference type="CDD" id="cd03360">
    <property type="entry name" value="LbH_AT_putative"/>
    <property type="match status" value="1"/>
</dbReference>
<keyword evidence="4" id="KW-1185">Reference proteome</keyword>
<dbReference type="NCBIfam" id="TIGR03570">
    <property type="entry name" value="NeuD_NnaD"/>
    <property type="match status" value="1"/>
</dbReference>
<organism evidence="3 4">
    <name type="scientific">Cupriavidus basilensis</name>
    <dbReference type="NCBI Taxonomy" id="68895"/>
    <lineage>
        <taxon>Bacteria</taxon>
        <taxon>Pseudomonadati</taxon>
        <taxon>Pseudomonadota</taxon>
        <taxon>Betaproteobacteria</taxon>
        <taxon>Burkholderiales</taxon>
        <taxon>Burkholderiaceae</taxon>
        <taxon>Cupriavidus</taxon>
    </lineage>
</organism>
<accession>A0ABT6ALI5</accession>
<dbReference type="SUPFAM" id="SSF51161">
    <property type="entry name" value="Trimeric LpxA-like enzymes"/>
    <property type="match status" value="1"/>
</dbReference>
<evidence type="ECO:0000313" key="3">
    <source>
        <dbReference type="EMBL" id="MDF3833482.1"/>
    </source>
</evidence>
<comment type="caution">
    <text evidence="3">The sequence shown here is derived from an EMBL/GenBank/DDBJ whole genome shotgun (WGS) entry which is preliminary data.</text>
</comment>
<proteinExistence type="inferred from homology"/>
<dbReference type="InterPro" id="IPR041561">
    <property type="entry name" value="PglD_N"/>
</dbReference>
<dbReference type="PANTHER" id="PTHR43300:SF7">
    <property type="entry name" value="UDP-N-ACETYLBACILLOSAMINE N-ACETYLTRANSFERASE"/>
    <property type="match status" value="1"/>
</dbReference>